<dbReference type="AlphaFoldDB" id="A0A0H3I7T1"/>
<sequence>MKIVSMIRRGTERLTMLVVLGGLHSGHALADLPAIEAPSSGGGAVYLTL</sequence>
<gene>
    <name evidence="1" type="ordered locus">W5S_3508</name>
</gene>
<organism evidence="1 2">
    <name type="scientific">Pectobacterium parmentieri</name>
    <dbReference type="NCBI Taxonomy" id="1905730"/>
    <lineage>
        <taxon>Bacteria</taxon>
        <taxon>Pseudomonadati</taxon>
        <taxon>Pseudomonadota</taxon>
        <taxon>Gammaproteobacteria</taxon>
        <taxon>Enterobacterales</taxon>
        <taxon>Pectobacteriaceae</taxon>
        <taxon>Pectobacterium</taxon>
    </lineage>
</organism>
<dbReference type="KEGG" id="pec:W5S_3508"/>
<evidence type="ECO:0000313" key="1">
    <source>
        <dbReference type="EMBL" id="AFI91578.1"/>
    </source>
</evidence>
<evidence type="ECO:0000313" key="2">
    <source>
        <dbReference type="Proteomes" id="UP000008044"/>
    </source>
</evidence>
<name>A0A0H3I7T1_PECPM</name>
<reference evidence="1 2" key="1">
    <citation type="journal article" date="2012" name="J. Bacteriol.">
        <title>Genome sequence of Pectobacterium sp. strain SCC3193.</title>
        <authorList>
            <person name="Koskinen J.P."/>
            <person name="Laine P."/>
            <person name="Niemi O."/>
            <person name="Nykyri J."/>
            <person name="Harjunpaa H."/>
            <person name="Auvinen P."/>
            <person name="Paulin L."/>
            <person name="Pirhonen M."/>
            <person name="Palva T."/>
            <person name="Holm L."/>
        </authorList>
    </citation>
    <scope>NUCLEOTIDE SEQUENCE [LARGE SCALE GENOMIC DNA]</scope>
    <source>
        <strain evidence="1 2">SCC3193</strain>
    </source>
</reference>
<dbReference type="EMBL" id="CP003415">
    <property type="protein sequence ID" value="AFI91578.1"/>
    <property type="molecule type" value="Genomic_DNA"/>
</dbReference>
<protein>
    <submittedName>
        <fullName evidence="1">Uncharacterized protein</fullName>
    </submittedName>
</protein>
<dbReference type="STRING" id="1905730.W5S_3508"/>
<accession>A0A0H3I7T1</accession>
<proteinExistence type="predicted"/>
<dbReference type="HOGENOM" id="CLU_3138828_0_0_6"/>
<dbReference type="Proteomes" id="UP000008044">
    <property type="component" value="Chromosome"/>
</dbReference>